<dbReference type="EMBL" id="OL473597">
    <property type="protein sequence ID" value="UNH61168.1"/>
    <property type="molecule type" value="Genomic_DNA"/>
</dbReference>
<evidence type="ECO:0000313" key="1">
    <source>
        <dbReference type="EMBL" id="UNH61168.1"/>
    </source>
</evidence>
<evidence type="ECO:0000313" key="2">
    <source>
        <dbReference type="Proteomes" id="UP000829362"/>
    </source>
</evidence>
<protein>
    <submittedName>
        <fullName evidence="1">Uncharacterized protein</fullName>
    </submittedName>
</protein>
<keyword evidence="2" id="KW-1185">Reference proteome</keyword>
<reference evidence="1" key="1">
    <citation type="submission" date="2021-11" db="EMBL/GenBank/DDBJ databases">
        <authorList>
            <person name="Rong C."/>
            <person name="Yang Y."/>
            <person name="Li S."/>
            <person name="Zhou K."/>
            <person name="Xu Y."/>
            <person name="Zhang R."/>
            <person name="Zhang Y."/>
        </authorList>
    </citation>
    <scope>NUCLEOTIDE SEQUENCE</scope>
</reference>
<dbReference type="Proteomes" id="UP000829362">
    <property type="component" value="Segment"/>
</dbReference>
<sequence>MTTKIIGNQIDASTRAIVTALQVTEQLNLPNLNQTQINALGTPAFGTLVYNTTEDEAQIYKQDAQAGNPGWDSVGGGGPSLGEGSIIRTNGTTISENITIGPNANGGVEFTNGFSAAPITIANGFTVTIETGATWTLIGADEDLSTYRYYNNAAVNTHLRMVAGSTFEFGQTKERVISFSKSSVATVDHAQANIFLTENPTNYNGNFIINFSNVPAVAGFVYTAQVLIRQINGTGTISGVRVNGSTAITNYSSALTIGTGYDVINYFFYLDGSSWKVFGTQSQYPDN</sequence>
<name>A0AC61TSG0_9CAUD</name>
<proteinExistence type="predicted"/>
<accession>A0AC61TSG0</accession>
<gene>
    <name evidence="1" type="ORF">SSZBM1_51</name>
</gene>
<organism evidence="1 2">
    <name type="scientific">Synechococcus phage S-SZBM1</name>
    <dbReference type="NCBI Taxonomy" id="2926475"/>
    <lineage>
        <taxon>Viruses</taxon>
        <taxon>Duplodnaviria</taxon>
        <taxon>Heunggongvirae</taxon>
        <taxon>Uroviricota</taxon>
        <taxon>Caudoviricetes</taxon>
        <taxon>Pantevenvirales</taxon>
        <taxon>Kyanoviridae</taxon>
        <taxon>Shenzhenivirus</taxon>
        <taxon>Shenzhenivirus sszbm1</taxon>
    </lineage>
</organism>